<dbReference type="Pfam" id="PF24964">
    <property type="entry name" value="DUF7769"/>
    <property type="match status" value="1"/>
</dbReference>
<evidence type="ECO:0000313" key="2">
    <source>
        <dbReference type="EMBL" id="BAT16442.1"/>
    </source>
</evidence>
<reference evidence="2 3" key="2">
    <citation type="journal article" date="2013" name="Plant Cell Physiol.">
        <title>Rice Annotation Project Database (RAP-DB): an integrative and interactive database for rice genomics.</title>
        <authorList>
            <person name="Sakai H."/>
            <person name="Lee S.S."/>
            <person name="Tanaka T."/>
            <person name="Numa H."/>
            <person name="Kim J."/>
            <person name="Kawahara Y."/>
            <person name="Wakimoto H."/>
            <person name="Yang C.C."/>
            <person name="Iwamoto M."/>
            <person name="Abe T."/>
            <person name="Yamada Y."/>
            <person name="Muto A."/>
            <person name="Inokuchi H."/>
            <person name="Ikemura T."/>
            <person name="Matsumoto T."/>
            <person name="Sasaki T."/>
            <person name="Itoh T."/>
        </authorList>
    </citation>
    <scope>NUCLEOTIDE SEQUENCE [LARGE SCALE GENOMIC DNA]</scope>
    <source>
        <strain evidence="3">cv. Nipponbare</strain>
    </source>
</reference>
<dbReference type="AlphaFoldDB" id="A0A0N7KTS6"/>
<keyword evidence="3" id="KW-1185">Reference proteome</keyword>
<proteinExistence type="predicted"/>
<dbReference type="InParanoid" id="A0A0N7KTS6"/>
<feature type="domain" description="DUF7769" evidence="1">
    <location>
        <begin position="76"/>
        <end position="129"/>
    </location>
</feature>
<protein>
    <submittedName>
        <fullName evidence="2">Os12g0231600 protein</fullName>
    </submittedName>
</protein>
<organism evidence="2 3">
    <name type="scientific">Oryza sativa subsp. japonica</name>
    <name type="common">Rice</name>
    <dbReference type="NCBI Taxonomy" id="39947"/>
    <lineage>
        <taxon>Eukaryota</taxon>
        <taxon>Viridiplantae</taxon>
        <taxon>Streptophyta</taxon>
        <taxon>Embryophyta</taxon>
        <taxon>Tracheophyta</taxon>
        <taxon>Spermatophyta</taxon>
        <taxon>Magnoliopsida</taxon>
        <taxon>Liliopsida</taxon>
        <taxon>Poales</taxon>
        <taxon>Poaceae</taxon>
        <taxon>BOP clade</taxon>
        <taxon>Oryzoideae</taxon>
        <taxon>Oryzeae</taxon>
        <taxon>Oryzinae</taxon>
        <taxon>Oryza</taxon>
        <taxon>Oryza sativa</taxon>
    </lineage>
</organism>
<dbReference type="Proteomes" id="UP000059680">
    <property type="component" value="Chromosome 12"/>
</dbReference>
<accession>A0A0N7KTS6</accession>
<reference evidence="2 3" key="3">
    <citation type="journal article" date="2013" name="Rice">
        <title>Improvement of the Oryza sativa Nipponbare reference genome using next generation sequence and optical map data.</title>
        <authorList>
            <person name="Kawahara Y."/>
            <person name="de la Bastide M."/>
            <person name="Hamilton J.P."/>
            <person name="Kanamori H."/>
            <person name="McCombie W.R."/>
            <person name="Ouyang S."/>
            <person name="Schwartz D.C."/>
            <person name="Tanaka T."/>
            <person name="Wu J."/>
            <person name="Zhou S."/>
            <person name="Childs K.L."/>
            <person name="Davidson R.M."/>
            <person name="Lin H."/>
            <person name="Quesada-Ocampo L."/>
            <person name="Vaillancourt B."/>
            <person name="Sakai H."/>
            <person name="Lee S.S."/>
            <person name="Kim J."/>
            <person name="Numa H."/>
            <person name="Itoh T."/>
            <person name="Buell C.R."/>
            <person name="Matsumoto T."/>
        </authorList>
    </citation>
    <scope>NUCLEOTIDE SEQUENCE [LARGE SCALE GENOMIC DNA]</scope>
    <source>
        <strain evidence="3">cv. Nipponbare</strain>
    </source>
</reference>
<dbReference type="InterPro" id="IPR056671">
    <property type="entry name" value="DUF7769"/>
</dbReference>
<gene>
    <name evidence="2" type="ordered locus">Os12g0231600</name>
    <name evidence="2" type="ORF">OSNPB_120231600</name>
</gene>
<dbReference type="Gramene" id="Os12t0231600-00">
    <property type="protein sequence ID" value="Os12t0231600-00"/>
    <property type="gene ID" value="Os12g0231600"/>
</dbReference>
<name>A0A0N7KTS6_ORYSJ</name>
<reference evidence="3" key="1">
    <citation type="journal article" date="2005" name="Nature">
        <title>The map-based sequence of the rice genome.</title>
        <authorList>
            <consortium name="International rice genome sequencing project (IRGSP)"/>
            <person name="Matsumoto T."/>
            <person name="Wu J."/>
            <person name="Kanamori H."/>
            <person name="Katayose Y."/>
            <person name="Fujisawa M."/>
            <person name="Namiki N."/>
            <person name="Mizuno H."/>
            <person name="Yamamoto K."/>
            <person name="Antonio B.A."/>
            <person name="Baba T."/>
            <person name="Sakata K."/>
            <person name="Nagamura Y."/>
            <person name="Aoki H."/>
            <person name="Arikawa K."/>
            <person name="Arita K."/>
            <person name="Bito T."/>
            <person name="Chiden Y."/>
            <person name="Fujitsuka N."/>
            <person name="Fukunaka R."/>
            <person name="Hamada M."/>
            <person name="Harada C."/>
            <person name="Hayashi A."/>
            <person name="Hijishita S."/>
            <person name="Honda M."/>
            <person name="Hosokawa S."/>
            <person name="Ichikawa Y."/>
            <person name="Idonuma A."/>
            <person name="Iijima M."/>
            <person name="Ikeda M."/>
            <person name="Ikeno M."/>
            <person name="Ito K."/>
            <person name="Ito S."/>
            <person name="Ito T."/>
            <person name="Ito Y."/>
            <person name="Ito Y."/>
            <person name="Iwabuchi A."/>
            <person name="Kamiya K."/>
            <person name="Karasawa W."/>
            <person name="Kurita K."/>
            <person name="Katagiri S."/>
            <person name="Kikuta A."/>
            <person name="Kobayashi H."/>
            <person name="Kobayashi N."/>
            <person name="Machita K."/>
            <person name="Maehara T."/>
            <person name="Masukawa M."/>
            <person name="Mizubayashi T."/>
            <person name="Mukai Y."/>
            <person name="Nagasaki H."/>
            <person name="Nagata Y."/>
            <person name="Naito S."/>
            <person name="Nakashima M."/>
            <person name="Nakama Y."/>
            <person name="Nakamichi Y."/>
            <person name="Nakamura M."/>
            <person name="Meguro A."/>
            <person name="Negishi M."/>
            <person name="Ohta I."/>
            <person name="Ohta T."/>
            <person name="Okamoto M."/>
            <person name="Ono N."/>
            <person name="Saji S."/>
            <person name="Sakaguchi M."/>
            <person name="Sakai K."/>
            <person name="Shibata M."/>
            <person name="Shimokawa T."/>
            <person name="Song J."/>
            <person name="Takazaki Y."/>
            <person name="Terasawa K."/>
            <person name="Tsugane M."/>
            <person name="Tsuji K."/>
            <person name="Ueda S."/>
            <person name="Waki K."/>
            <person name="Yamagata H."/>
            <person name="Yamamoto M."/>
            <person name="Yamamoto S."/>
            <person name="Yamane H."/>
            <person name="Yoshiki S."/>
            <person name="Yoshihara R."/>
            <person name="Yukawa K."/>
            <person name="Zhong H."/>
            <person name="Yano M."/>
            <person name="Yuan Q."/>
            <person name="Ouyang S."/>
            <person name="Liu J."/>
            <person name="Jones K.M."/>
            <person name="Gansberger K."/>
            <person name="Moffat K."/>
            <person name="Hill J."/>
            <person name="Bera J."/>
            <person name="Fadrosh D."/>
            <person name="Jin S."/>
            <person name="Johri S."/>
            <person name="Kim M."/>
            <person name="Overton L."/>
            <person name="Reardon M."/>
            <person name="Tsitrin T."/>
            <person name="Vuong H."/>
            <person name="Weaver B."/>
            <person name="Ciecko A."/>
            <person name="Tallon L."/>
            <person name="Jackson J."/>
            <person name="Pai G."/>
            <person name="Aken S.V."/>
            <person name="Utterback T."/>
            <person name="Reidmuller S."/>
            <person name="Feldblyum T."/>
            <person name="Hsiao J."/>
            <person name="Zismann V."/>
            <person name="Iobst S."/>
            <person name="de Vazeille A.R."/>
            <person name="Buell C.R."/>
            <person name="Ying K."/>
            <person name="Li Y."/>
            <person name="Lu T."/>
            <person name="Huang Y."/>
            <person name="Zhao Q."/>
            <person name="Feng Q."/>
            <person name="Zhang L."/>
            <person name="Zhu J."/>
            <person name="Weng Q."/>
            <person name="Mu J."/>
            <person name="Lu Y."/>
            <person name="Fan D."/>
            <person name="Liu Y."/>
            <person name="Guan J."/>
            <person name="Zhang Y."/>
            <person name="Yu S."/>
            <person name="Liu X."/>
            <person name="Zhang Y."/>
            <person name="Hong G."/>
            <person name="Han B."/>
            <person name="Choisne N."/>
            <person name="Demange N."/>
            <person name="Orjeda G."/>
            <person name="Samain S."/>
            <person name="Cattolico L."/>
            <person name="Pelletier E."/>
            <person name="Couloux A."/>
            <person name="Segurens B."/>
            <person name="Wincker P."/>
            <person name="D'Hont A."/>
            <person name="Scarpelli C."/>
            <person name="Weissenbach J."/>
            <person name="Salanoubat M."/>
            <person name="Quetier F."/>
            <person name="Yu Y."/>
            <person name="Kim H.R."/>
            <person name="Rambo T."/>
            <person name="Currie J."/>
            <person name="Collura K."/>
            <person name="Luo M."/>
            <person name="Yang T."/>
            <person name="Ammiraju J.S.S."/>
            <person name="Engler F."/>
            <person name="Soderlund C."/>
            <person name="Wing R.A."/>
            <person name="Palmer L.E."/>
            <person name="de la Bastide M."/>
            <person name="Spiegel L."/>
            <person name="Nascimento L."/>
            <person name="Zutavern T."/>
            <person name="O'Shaughnessy A."/>
            <person name="Dike S."/>
            <person name="Dedhia N."/>
            <person name="Preston R."/>
            <person name="Balija V."/>
            <person name="McCombie W.R."/>
            <person name="Chow T."/>
            <person name="Chen H."/>
            <person name="Chung M."/>
            <person name="Chen C."/>
            <person name="Shaw J."/>
            <person name="Wu H."/>
            <person name="Hsiao K."/>
            <person name="Chao Y."/>
            <person name="Chu M."/>
            <person name="Cheng C."/>
            <person name="Hour A."/>
            <person name="Lee P."/>
            <person name="Lin S."/>
            <person name="Lin Y."/>
            <person name="Liou J."/>
            <person name="Liu S."/>
            <person name="Hsing Y."/>
            <person name="Raghuvanshi S."/>
            <person name="Mohanty A."/>
            <person name="Bharti A.K."/>
            <person name="Gaur A."/>
            <person name="Gupta V."/>
            <person name="Kumar D."/>
            <person name="Ravi V."/>
            <person name="Vij S."/>
            <person name="Kapur A."/>
            <person name="Khurana P."/>
            <person name="Khurana P."/>
            <person name="Khurana J.P."/>
            <person name="Tyagi A.K."/>
            <person name="Gaikwad K."/>
            <person name="Singh A."/>
            <person name="Dalal V."/>
            <person name="Srivastava S."/>
            <person name="Dixit A."/>
            <person name="Pal A.K."/>
            <person name="Ghazi I.A."/>
            <person name="Yadav M."/>
            <person name="Pandit A."/>
            <person name="Bhargava A."/>
            <person name="Sureshbabu K."/>
            <person name="Batra K."/>
            <person name="Sharma T.R."/>
            <person name="Mohapatra T."/>
            <person name="Singh N.K."/>
            <person name="Messing J."/>
            <person name="Nelson A.B."/>
            <person name="Fuks G."/>
            <person name="Kavchok S."/>
            <person name="Keizer G."/>
            <person name="Linton E."/>
            <person name="Llaca V."/>
            <person name="Song R."/>
            <person name="Tanyolac B."/>
            <person name="Young S."/>
            <person name="Ho-Il K."/>
            <person name="Hahn J.H."/>
            <person name="Sangsakoo G."/>
            <person name="Vanavichit A."/>
            <person name="de Mattos Luiz.A.T."/>
            <person name="Zimmer P.D."/>
            <person name="Malone G."/>
            <person name="Dellagostin O."/>
            <person name="de Oliveira A.C."/>
            <person name="Bevan M."/>
            <person name="Bancroft I."/>
            <person name="Minx P."/>
            <person name="Cordum H."/>
            <person name="Wilson R."/>
            <person name="Cheng Z."/>
            <person name="Jin W."/>
            <person name="Jiang J."/>
            <person name="Leong S.A."/>
            <person name="Iwama H."/>
            <person name="Gojobori T."/>
            <person name="Itoh T."/>
            <person name="Niimura Y."/>
            <person name="Fujii Y."/>
            <person name="Habara T."/>
            <person name="Sakai H."/>
            <person name="Sato Y."/>
            <person name="Wilson G."/>
            <person name="Kumar K."/>
            <person name="McCouch S."/>
            <person name="Juretic N."/>
            <person name="Hoen D."/>
            <person name="Wright S."/>
            <person name="Bruskiewich R."/>
            <person name="Bureau T."/>
            <person name="Miyao A."/>
            <person name="Hirochika H."/>
            <person name="Nishikawa T."/>
            <person name="Kadowaki K."/>
            <person name="Sugiura M."/>
            <person name="Burr B."/>
            <person name="Sasaki T."/>
        </authorList>
    </citation>
    <scope>NUCLEOTIDE SEQUENCE [LARGE SCALE GENOMIC DNA]</scope>
    <source>
        <strain evidence="3">cv. Nipponbare</strain>
    </source>
</reference>
<dbReference type="EMBL" id="AP014968">
    <property type="protein sequence ID" value="BAT16442.1"/>
    <property type="molecule type" value="Genomic_DNA"/>
</dbReference>
<evidence type="ECO:0000313" key="3">
    <source>
        <dbReference type="Proteomes" id="UP000059680"/>
    </source>
</evidence>
<dbReference type="PANTHER" id="PTHR33889:SF1">
    <property type="entry name" value="OS03G0834800 PROTEIN"/>
    <property type="match status" value="1"/>
</dbReference>
<sequence>MDLNMEPQNDDNFTDEMEYGDLNLDDGLDFNLEDLIDFNLEPHTEDVDDDVILDAESDVNLEAEIEFNMEGRRDVPNAKRKQIVNALLTKSKNGKLERHVMREVAELFNVHIRSVQRTWKQGKSYLDQGITVDVNVDNRRRNCGRK</sequence>
<dbReference type="PANTHER" id="PTHR33889">
    <property type="entry name" value="OS04G0681850 PROTEIN"/>
    <property type="match status" value="1"/>
</dbReference>
<evidence type="ECO:0000259" key="1">
    <source>
        <dbReference type="Pfam" id="PF24964"/>
    </source>
</evidence>
<dbReference type="PaxDb" id="39947-A0A0N7KTS6"/>